<keyword evidence="3" id="KW-1185">Reference proteome</keyword>
<proteinExistence type="predicted"/>
<evidence type="ECO:0000313" key="2">
    <source>
        <dbReference type="EMBL" id="CAC5376220.1"/>
    </source>
</evidence>
<feature type="compositionally biased region" description="Polar residues" evidence="1">
    <location>
        <begin position="130"/>
        <end position="139"/>
    </location>
</feature>
<accession>A0A6J8AZ32</accession>
<dbReference type="AlphaFoldDB" id="A0A6J8AZ32"/>
<protein>
    <submittedName>
        <fullName evidence="2">Uncharacterized protein</fullName>
    </submittedName>
</protein>
<feature type="region of interest" description="Disordered" evidence="1">
    <location>
        <begin position="126"/>
        <end position="152"/>
    </location>
</feature>
<name>A0A6J8AZ32_MYTCO</name>
<sequence>MKQKQSPLPKICVSLKEDEEIETTDIPRIIVSSVTTMLNLIEQTKYSRERSKSIATLYTSNSLSRSLSPYRRPRSKSNASLTSLRSRSNLLSRELSSSLDCLTTDRRRLSTPNMKRCSNMAVVTMKGRTKSPSLRNKSTSAKKLKKRTQKSLDDDIQHVERDIVSVFNSGFSQDFKDALILFRLKMCV</sequence>
<feature type="compositionally biased region" description="Basic residues" evidence="1">
    <location>
        <begin position="140"/>
        <end position="149"/>
    </location>
</feature>
<evidence type="ECO:0000313" key="3">
    <source>
        <dbReference type="Proteomes" id="UP000507470"/>
    </source>
</evidence>
<gene>
    <name evidence="2" type="ORF">MCOR_12944</name>
</gene>
<organism evidence="2 3">
    <name type="scientific">Mytilus coruscus</name>
    <name type="common">Sea mussel</name>
    <dbReference type="NCBI Taxonomy" id="42192"/>
    <lineage>
        <taxon>Eukaryota</taxon>
        <taxon>Metazoa</taxon>
        <taxon>Spiralia</taxon>
        <taxon>Lophotrochozoa</taxon>
        <taxon>Mollusca</taxon>
        <taxon>Bivalvia</taxon>
        <taxon>Autobranchia</taxon>
        <taxon>Pteriomorphia</taxon>
        <taxon>Mytilida</taxon>
        <taxon>Mytiloidea</taxon>
        <taxon>Mytilidae</taxon>
        <taxon>Mytilinae</taxon>
        <taxon>Mytilus</taxon>
    </lineage>
</organism>
<evidence type="ECO:0000256" key="1">
    <source>
        <dbReference type="SAM" id="MobiDB-lite"/>
    </source>
</evidence>
<dbReference type="Proteomes" id="UP000507470">
    <property type="component" value="Unassembled WGS sequence"/>
</dbReference>
<reference evidence="2 3" key="1">
    <citation type="submission" date="2020-06" db="EMBL/GenBank/DDBJ databases">
        <authorList>
            <person name="Li R."/>
            <person name="Bekaert M."/>
        </authorList>
    </citation>
    <scope>NUCLEOTIDE SEQUENCE [LARGE SCALE GENOMIC DNA]</scope>
    <source>
        <strain evidence="3">wild</strain>
    </source>
</reference>
<dbReference type="EMBL" id="CACVKT020002176">
    <property type="protein sequence ID" value="CAC5376220.1"/>
    <property type="molecule type" value="Genomic_DNA"/>
</dbReference>